<accession>A0A4Q0YBN6</accession>
<gene>
    <name evidence="1" type="ORF">CRV08_10210</name>
</gene>
<evidence type="ECO:0008006" key="3">
    <source>
        <dbReference type="Google" id="ProtNLM"/>
    </source>
</evidence>
<dbReference type="AlphaFoldDB" id="A0A4Q0YBN6"/>
<comment type="caution">
    <text evidence="1">The sequence shown here is derived from an EMBL/GenBank/DDBJ whole genome shotgun (WGS) entry which is preliminary data.</text>
</comment>
<reference evidence="1 2" key="1">
    <citation type="submission" date="2017-10" db="EMBL/GenBank/DDBJ databases">
        <title>Genomics of the genus Arcobacter.</title>
        <authorList>
            <person name="Perez-Cataluna A."/>
            <person name="Figueras M.J."/>
        </authorList>
    </citation>
    <scope>NUCLEOTIDE SEQUENCE [LARGE SCALE GENOMIC DNA]</scope>
    <source>
        <strain evidence="1 2">CECT 8993</strain>
    </source>
</reference>
<protein>
    <recommendedName>
        <fullName evidence="3">Acyl-CoA dehydrogenase</fullName>
    </recommendedName>
</protein>
<name>A0A4Q0YBN6_9BACT</name>
<dbReference type="RefSeq" id="WP_128981741.1">
    <property type="nucleotide sequence ID" value="NZ_PDKJ01000008.1"/>
</dbReference>
<evidence type="ECO:0000313" key="1">
    <source>
        <dbReference type="EMBL" id="RXJ67732.1"/>
    </source>
</evidence>
<dbReference type="EMBL" id="PDKJ01000008">
    <property type="protein sequence ID" value="RXJ67732.1"/>
    <property type="molecule type" value="Genomic_DNA"/>
</dbReference>
<sequence>MSREIEMKEYKKYIKNLNEVEKKIKTLPLSRVDEESKLLKEIFNFAYEKNCFKLYNFDKELQDKLKFKLFSKLTKHSASFTFLAIQILAANAIMAKNNFPKREHYFKQKCGIAINHLRMKKSFVKAKKCEGRYELTGVLTWASGYKIFDHLLIGFHYKDQELEGLSLFQENKSFKIIDLPETFVGQSLNTVNVKLENFFIKDEDIVSKNPIGNYTKNKSLSKTVHYALYGLGIGSLNFINDKNLKEKSKERLKKIKKAFMNTNNPQELDKLRVKLFNTLQKIITLAMIVDGGKSILKEKTLQRYYRELIMFNANGLNEEIKSLFLEKF</sequence>
<evidence type="ECO:0000313" key="2">
    <source>
        <dbReference type="Proteomes" id="UP000290172"/>
    </source>
</evidence>
<proteinExistence type="predicted"/>
<dbReference type="Proteomes" id="UP000290172">
    <property type="component" value="Unassembled WGS sequence"/>
</dbReference>
<organism evidence="1 2">
    <name type="scientific">Halarcobacter ebronensis</name>
    <dbReference type="NCBI Taxonomy" id="1462615"/>
    <lineage>
        <taxon>Bacteria</taxon>
        <taxon>Pseudomonadati</taxon>
        <taxon>Campylobacterota</taxon>
        <taxon>Epsilonproteobacteria</taxon>
        <taxon>Campylobacterales</taxon>
        <taxon>Arcobacteraceae</taxon>
        <taxon>Halarcobacter</taxon>
    </lineage>
</organism>